<dbReference type="Gene3D" id="3.90.1720.10">
    <property type="entry name" value="endopeptidase domain like (from Nostoc punctiforme)"/>
    <property type="match status" value="1"/>
</dbReference>
<feature type="chain" id="PRO_5036930241" description="CHAP domain-containing protein" evidence="1">
    <location>
        <begin position="26"/>
        <end position="229"/>
    </location>
</feature>
<dbReference type="RefSeq" id="WP_166530254.1">
    <property type="nucleotide sequence ID" value="NZ_JAGSOT010000020.1"/>
</dbReference>
<evidence type="ECO:0000313" key="3">
    <source>
        <dbReference type="Proteomes" id="UP000675284"/>
    </source>
</evidence>
<evidence type="ECO:0008006" key="4">
    <source>
        <dbReference type="Google" id="ProtNLM"/>
    </source>
</evidence>
<protein>
    <recommendedName>
        <fullName evidence="4">CHAP domain-containing protein</fullName>
    </recommendedName>
</protein>
<dbReference type="SUPFAM" id="SSF54001">
    <property type="entry name" value="Cysteine proteinases"/>
    <property type="match status" value="1"/>
</dbReference>
<keyword evidence="3" id="KW-1185">Reference proteome</keyword>
<sequence length="229" mass="25789">MKKKLIIVASLFLIAFLFSTSSVFASNENEYDLHQESLKLNQEIEKILEDVPDLEVPEEENEISTFMSSSSYKPRAGDILYTPSTQCKNDKNICKGITGHVGIVSITGSNVYHIANKKSKPKSIKKATWFKNYKKTTVIRPNSKSKGDKAARWAYNHYVKGKGKNKSYKVTFSRSTGLKTTYCSLIPWQGYAKGANHYMGSEFGGYMLPQYFVVDAKSYGMKVHGKIGY</sequence>
<feature type="signal peptide" evidence="1">
    <location>
        <begin position="1"/>
        <end position="25"/>
    </location>
</feature>
<gene>
    <name evidence="2" type="ORF">KCX74_08465</name>
</gene>
<accession>A0A941DS31</accession>
<reference evidence="2" key="1">
    <citation type="submission" date="2021-04" db="EMBL/GenBank/DDBJ databases">
        <title>Isolation and polyphasic classification of algal microorganism.</title>
        <authorList>
            <person name="Wang S."/>
        </authorList>
    </citation>
    <scope>NUCLEOTIDE SEQUENCE</scope>
    <source>
        <strain evidence="2">720a</strain>
    </source>
</reference>
<comment type="caution">
    <text evidence="2">The sequence shown here is derived from an EMBL/GenBank/DDBJ whole genome shotgun (WGS) entry which is preliminary data.</text>
</comment>
<name>A0A941DS31_9BACI</name>
<evidence type="ECO:0000313" key="2">
    <source>
        <dbReference type="EMBL" id="MBR7796074.1"/>
    </source>
</evidence>
<keyword evidence="1" id="KW-0732">Signal</keyword>
<proteinExistence type="predicted"/>
<evidence type="ECO:0000256" key="1">
    <source>
        <dbReference type="SAM" id="SignalP"/>
    </source>
</evidence>
<dbReference type="Proteomes" id="UP000675284">
    <property type="component" value="Unassembled WGS sequence"/>
</dbReference>
<dbReference type="AlphaFoldDB" id="A0A941DS31"/>
<dbReference type="InterPro" id="IPR038765">
    <property type="entry name" value="Papain-like_cys_pep_sf"/>
</dbReference>
<organism evidence="2 3">
    <name type="scientific">Virgibacillus salarius</name>
    <dbReference type="NCBI Taxonomy" id="447199"/>
    <lineage>
        <taxon>Bacteria</taxon>
        <taxon>Bacillati</taxon>
        <taxon>Bacillota</taxon>
        <taxon>Bacilli</taxon>
        <taxon>Bacillales</taxon>
        <taxon>Bacillaceae</taxon>
        <taxon>Virgibacillus</taxon>
    </lineage>
</organism>
<dbReference type="EMBL" id="JAGSOT010000020">
    <property type="protein sequence ID" value="MBR7796074.1"/>
    <property type="molecule type" value="Genomic_DNA"/>
</dbReference>